<keyword evidence="4" id="KW-1185">Reference proteome</keyword>
<organism evidence="3 4">
    <name type="scientific">Flagellimonas olearia</name>
    <dbReference type="NCBI Taxonomy" id="552546"/>
    <lineage>
        <taxon>Bacteria</taxon>
        <taxon>Pseudomonadati</taxon>
        <taxon>Bacteroidota</taxon>
        <taxon>Flavobacteriia</taxon>
        <taxon>Flavobacteriales</taxon>
        <taxon>Flavobacteriaceae</taxon>
        <taxon>Flagellimonas</taxon>
    </lineage>
</organism>
<feature type="region of interest" description="Disordered" evidence="1">
    <location>
        <begin position="199"/>
        <end position="221"/>
    </location>
</feature>
<accession>A0A444VJJ5</accession>
<keyword evidence="2" id="KW-0812">Transmembrane</keyword>
<evidence type="ECO:0000313" key="4">
    <source>
        <dbReference type="Proteomes" id="UP000290261"/>
    </source>
</evidence>
<keyword evidence="2" id="KW-1133">Transmembrane helix</keyword>
<evidence type="ECO:0000256" key="1">
    <source>
        <dbReference type="SAM" id="MobiDB-lite"/>
    </source>
</evidence>
<feature type="transmembrane region" description="Helical" evidence="2">
    <location>
        <begin position="6"/>
        <end position="25"/>
    </location>
</feature>
<keyword evidence="2" id="KW-0472">Membrane</keyword>
<dbReference type="RefSeq" id="WP_129655361.1">
    <property type="nucleotide sequence ID" value="NZ_ML142912.1"/>
</dbReference>
<evidence type="ECO:0000313" key="3">
    <source>
        <dbReference type="EMBL" id="RYC50931.1"/>
    </source>
</evidence>
<comment type="caution">
    <text evidence="3">The sequence shown here is derived from an EMBL/GenBank/DDBJ whole genome shotgun (WGS) entry which is preliminary data.</text>
</comment>
<sequence>MQLFTIIWTLVCAAIIIGYPLYLFNRPFAPNVMHKENEKGHSNTVELLSIDITKQLPGWSFTLDVPQITEEVLNNNPILFYLESKEACLKLPLNNTEMGYTANVYKNVGKVYVTFKSLNDGVTNFYVPAWHLSKLKILIIKSNDKKIYGNWAIKSEKSLIHRNLKRAGINWNSYEDILGYLSNIAAIDFKGHFVAPSPKRHGYRAKGSPLSSNEQKLISTG</sequence>
<protein>
    <submittedName>
        <fullName evidence="3">Uncharacterized protein</fullName>
    </submittedName>
</protein>
<dbReference type="EMBL" id="JJMP01000008">
    <property type="protein sequence ID" value="RYC50931.1"/>
    <property type="molecule type" value="Genomic_DNA"/>
</dbReference>
<reference evidence="3 4" key="1">
    <citation type="submission" date="2014-04" db="EMBL/GenBank/DDBJ databases">
        <title>Whole genome of Muricauda olearia.</title>
        <authorList>
            <person name="Zhang X.-H."/>
            <person name="Tang K."/>
        </authorList>
    </citation>
    <scope>NUCLEOTIDE SEQUENCE [LARGE SCALE GENOMIC DNA]</scope>
    <source>
        <strain evidence="3 4">Th120</strain>
    </source>
</reference>
<dbReference type="Proteomes" id="UP000290261">
    <property type="component" value="Unassembled WGS sequence"/>
</dbReference>
<name>A0A444VJJ5_9FLAO</name>
<dbReference type="AlphaFoldDB" id="A0A444VJJ5"/>
<proteinExistence type="predicted"/>
<evidence type="ECO:0000256" key="2">
    <source>
        <dbReference type="SAM" id="Phobius"/>
    </source>
</evidence>
<feature type="compositionally biased region" description="Polar residues" evidence="1">
    <location>
        <begin position="209"/>
        <end position="221"/>
    </location>
</feature>
<gene>
    <name evidence="3" type="ORF">DN53_17640</name>
</gene>